<dbReference type="Proteomes" id="UP001216579">
    <property type="component" value="Unassembled WGS sequence"/>
</dbReference>
<sequence length="169" mass="19144">MVYGIRTAAPEEWRRIKELRLAALSDPVARLAFASTYQREAELTDEEWQRRAQQSTGFVAEDGSGLWVGSATVLMETGTEYPIPQTHVVGMYVRPDVRGSDTAERLLRAAVEWSWRQHEVERVRLWVTGANPRAFAFYTRLGFSKTGVSAPHPPDPSITGYEMELARPY</sequence>
<dbReference type="InterPro" id="IPR016181">
    <property type="entry name" value="Acyl_CoA_acyltransferase"/>
</dbReference>
<protein>
    <submittedName>
        <fullName evidence="4">GNAT family N-acetyltransferase</fullName>
    </submittedName>
</protein>
<feature type="domain" description="N-acetyltransferase" evidence="3">
    <location>
        <begin position="3"/>
        <end position="168"/>
    </location>
</feature>
<organism evidence="4 5">
    <name type="scientific">Streptomyces silvisoli</name>
    <dbReference type="NCBI Taxonomy" id="3034235"/>
    <lineage>
        <taxon>Bacteria</taxon>
        <taxon>Bacillati</taxon>
        <taxon>Actinomycetota</taxon>
        <taxon>Actinomycetes</taxon>
        <taxon>Kitasatosporales</taxon>
        <taxon>Streptomycetaceae</taxon>
        <taxon>Streptomyces</taxon>
    </lineage>
</organism>
<evidence type="ECO:0000256" key="2">
    <source>
        <dbReference type="ARBA" id="ARBA00023315"/>
    </source>
</evidence>
<dbReference type="Gene3D" id="3.40.630.30">
    <property type="match status" value="1"/>
</dbReference>
<dbReference type="PROSITE" id="PS51186">
    <property type="entry name" value="GNAT"/>
    <property type="match status" value="1"/>
</dbReference>
<accession>A0ABT5ZSA6</accession>
<evidence type="ECO:0000259" key="3">
    <source>
        <dbReference type="PROSITE" id="PS51186"/>
    </source>
</evidence>
<dbReference type="SUPFAM" id="SSF55729">
    <property type="entry name" value="Acyl-CoA N-acyltransferases (Nat)"/>
    <property type="match status" value="1"/>
</dbReference>
<dbReference type="RefSeq" id="WP_276095766.1">
    <property type="nucleotide sequence ID" value="NZ_JARJBC010000020.1"/>
</dbReference>
<evidence type="ECO:0000256" key="1">
    <source>
        <dbReference type="ARBA" id="ARBA00022679"/>
    </source>
</evidence>
<dbReference type="CDD" id="cd04301">
    <property type="entry name" value="NAT_SF"/>
    <property type="match status" value="1"/>
</dbReference>
<evidence type="ECO:0000313" key="4">
    <source>
        <dbReference type="EMBL" id="MDF3292714.1"/>
    </source>
</evidence>
<dbReference type="InterPro" id="IPR000182">
    <property type="entry name" value="GNAT_dom"/>
</dbReference>
<proteinExistence type="predicted"/>
<keyword evidence="1" id="KW-0808">Transferase</keyword>
<dbReference type="PANTHER" id="PTHR43877">
    <property type="entry name" value="AMINOALKYLPHOSPHONATE N-ACETYLTRANSFERASE-RELATED-RELATED"/>
    <property type="match status" value="1"/>
</dbReference>
<reference evidence="4 5" key="1">
    <citation type="submission" date="2023-03" db="EMBL/GenBank/DDBJ databases">
        <title>Draft genome sequence of Streptomyces sp. RB6PN23 isolated from peat swamp forest in Thailand.</title>
        <authorList>
            <person name="Klaysubun C."/>
            <person name="Duangmal K."/>
        </authorList>
    </citation>
    <scope>NUCLEOTIDE SEQUENCE [LARGE SCALE GENOMIC DNA]</scope>
    <source>
        <strain evidence="4 5">RB6PN23</strain>
    </source>
</reference>
<keyword evidence="2" id="KW-0012">Acyltransferase</keyword>
<dbReference type="InterPro" id="IPR050832">
    <property type="entry name" value="Bact_Acetyltransf"/>
</dbReference>
<gene>
    <name evidence="4" type="ORF">P3G67_26540</name>
</gene>
<evidence type="ECO:0000313" key="5">
    <source>
        <dbReference type="Proteomes" id="UP001216579"/>
    </source>
</evidence>
<name>A0ABT5ZSA6_9ACTN</name>
<dbReference type="EMBL" id="JARJBC010000020">
    <property type="protein sequence ID" value="MDF3292714.1"/>
    <property type="molecule type" value="Genomic_DNA"/>
</dbReference>
<dbReference type="Pfam" id="PF00583">
    <property type="entry name" value="Acetyltransf_1"/>
    <property type="match status" value="1"/>
</dbReference>
<keyword evidence="5" id="KW-1185">Reference proteome</keyword>
<comment type="caution">
    <text evidence="4">The sequence shown here is derived from an EMBL/GenBank/DDBJ whole genome shotgun (WGS) entry which is preliminary data.</text>
</comment>
<dbReference type="PANTHER" id="PTHR43877:SF1">
    <property type="entry name" value="ACETYLTRANSFERASE"/>
    <property type="match status" value="1"/>
</dbReference>